<dbReference type="InterPro" id="IPR008042">
    <property type="entry name" value="Retrotrans_Pao"/>
</dbReference>
<dbReference type="OMA" id="WIRMSSA"/>
<dbReference type="HOGENOM" id="CLU_115079_0_0_1"/>
<dbReference type="GeneTree" id="ENSGT00940000163040"/>
<sequence length="135" mass="15256">LPDLETLRIPIWIRMSSAVNKVELHCFCDASEISYGAVCYIRSVSVRGRISVQFVIGNSRVSHLKTITIPCLELCACVVGVKLTQQVKEEIQSEINRIIFRTDSTSALQHIANVSRRFQRFVANRLNVIHEFPGV</sequence>
<dbReference type="InParanoid" id="H2YSG6"/>
<reference evidence="1" key="2">
    <citation type="submission" date="2025-08" db="UniProtKB">
        <authorList>
            <consortium name="Ensembl"/>
        </authorList>
    </citation>
    <scope>IDENTIFICATION</scope>
</reference>
<dbReference type="Pfam" id="PF05380">
    <property type="entry name" value="Peptidase_A17"/>
    <property type="match status" value="1"/>
</dbReference>
<organism evidence="1 2">
    <name type="scientific">Ciona savignyi</name>
    <name type="common">Pacific transparent sea squirt</name>
    <dbReference type="NCBI Taxonomy" id="51511"/>
    <lineage>
        <taxon>Eukaryota</taxon>
        <taxon>Metazoa</taxon>
        <taxon>Chordata</taxon>
        <taxon>Tunicata</taxon>
        <taxon>Ascidiacea</taxon>
        <taxon>Phlebobranchia</taxon>
        <taxon>Cionidae</taxon>
        <taxon>Ciona</taxon>
    </lineage>
</organism>
<evidence type="ECO:0000313" key="2">
    <source>
        <dbReference type="Proteomes" id="UP000007875"/>
    </source>
</evidence>
<evidence type="ECO:0000313" key="1">
    <source>
        <dbReference type="Ensembl" id="ENSCSAVP00000008276.1"/>
    </source>
</evidence>
<dbReference type="Proteomes" id="UP000007875">
    <property type="component" value="Unassembled WGS sequence"/>
</dbReference>
<accession>H2YSG6</accession>
<dbReference type="PANTHER" id="PTHR47331:SF1">
    <property type="entry name" value="GAG-LIKE PROTEIN"/>
    <property type="match status" value="1"/>
</dbReference>
<name>H2YSG6_CIOSA</name>
<reference evidence="1" key="3">
    <citation type="submission" date="2025-09" db="UniProtKB">
        <authorList>
            <consortium name="Ensembl"/>
        </authorList>
    </citation>
    <scope>IDENTIFICATION</scope>
</reference>
<keyword evidence="2" id="KW-1185">Reference proteome</keyword>
<protein>
    <submittedName>
        <fullName evidence="1">Uncharacterized protein</fullName>
    </submittedName>
</protein>
<reference evidence="2" key="1">
    <citation type="submission" date="2003-08" db="EMBL/GenBank/DDBJ databases">
        <authorList>
            <person name="Birren B."/>
            <person name="Nusbaum C."/>
            <person name="Abebe A."/>
            <person name="Abouelleil A."/>
            <person name="Adekoya E."/>
            <person name="Ait-zahra M."/>
            <person name="Allen N."/>
            <person name="Allen T."/>
            <person name="An P."/>
            <person name="Anderson M."/>
            <person name="Anderson S."/>
            <person name="Arachchi H."/>
            <person name="Armbruster J."/>
            <person name="Bachantsang P."/>
            <person name="Baldwin J."/>
            <person name="Barry A."/>
            <person name="Bayul T."/>
            <person name="Blitshsteyn B."/>
            <person name="Bloom T."/>
            <person name="Blye J."/>
            <person name="Boguslavskiy L."/>
            <person name="Borowsky M."/>
            <person name="Boukhgalter B."/>
            <person name="Brunache A."/>
            <person name="Butler J."/>
            <person name="Calixte N."/>
            <person name="Calvo S."/>
            <person name="Camarata J."/>
            <person name="Campo K."/>
            <person name="Chang J."/>
            <person name="Cheshatsang Y."/>
            <person name="Citroen M."/>
            <person name="Collymore A."/>
            <person name="Considine T."/>
            <person name="Cook A."/>
            <person name="Cooke P."/>
            <person name="Corum B."/>
            <person name="Cuomo C."/>
            <person name="David R."/>
            <person name="Dawoe T."/>
            <person name="Degray S."/>
            <person name="Dodge S."/>
            <person name="Dooley K."/>
            <person name="Dorje P."/>
            <person name="Dorjee K."/>
            <person name="Dorris L."/>
            <person name="Duffey N."/>
            <person name="Dupes A."/>
            <person name="Elkins T."/>
            <person name="Engels R."/>
            <person name="Erickson J."/>
            <person name="Farina A."/>
            <person name="Faro S."/>
            <person name="Ferreira P."/>
            <person name="Fischer H."/>
            <person name="Fitzgerald M."/>
            <person name="Foley K."/>
            <person name="Gage D."/>
            <person name="Galagan J."/>
            <person name="Gearin G."/>
            <person name="Gnerre S."/>
            <person name="Gnirke A."/>
            <person name="Goyette A."/>
            <person name="Graham J."/>
            <person name="Grandbois E."/>
            <person name="Gyaltsen K."/>
            <person name="Hafez N."/>
            <person name="Hagopian D."/>
            <person name="Hagos B."/>
            <person name="Hall J."/>
            <person name="Hatcher B."/>
            <person name="Heller A."/>
            <person name="Higgins H."/>
            <person name="Honan T."/>
            <person name="Horn A."/>
            <person name="Houde N."/>
            <person name="Hughes L."/>
            <person name="Hulme W."/>
            <person name="Husby E."/>
            <person name="Iliev I."/>
            <person name="Jaffe D."/>
            <person name="Jones C."/>
            <person name="Kamal M."/>
            <person name="Kamat A."/>
            <person name="Kamvysselis M."/>
            <person name="Karlsson E."/>
            <person name="Kells C."/>
            <person name="Kieu A."/>
            <person name="Kisner P."/>
            <person name="Kodira C."/>
            <person name="Kulbokas E."/>
            <person name="Labutti K."/>
            <person name="Lama D."/>
            <person name="Landers T."/>
            <person name="Leger J."/>
            <person name="Levine S."/>
            <person name="Lewis D."/>
            <person name="Lewis T."/>
            <person name="Lindblad-toh K."/>
            <person name="Liu X."/>
            <person name="Lokyitsang T."/>
            <person name="Lokyitsang Y."/>
            <person name="Lucien O."/>
            <person name="Lui A."/>
            <person name="Ma L.J."/>
            <person name="Mabbitt R."/>
            <person name="Macdonald J."/>
            <person name="Maclean C."/>
            <person name="Major J."/>
            <person name="Manning J."/>
            <person name="Marabella R."/>
            <person name="Maru K."/>
            <person name="Matthews C."/>
            <person name="Mauceli E."/>
            <person name="Mccarthy M."/>
            <person name="Mcdonough S."/>
            <person name="Mcghee T."/>
            <person name="Meldrim J."/>
            <person name="Meneus L."/>
            <person name="Mesirov J."/>
            <person name="Mihalev A."/>
            <person name="Mihova T."/>
            <person name="Mikkelsen T."/>
            <person name="Mlenga V."/>
            <person name="Moru K."/>
            <person name="Mozes J."/>
            <person name="Mulrain L."/>
            <person name="Munson G."/>
            <person name="Naylor J."/>
            <person name="Newes C."/>
            <person name="Nguyen C."/>
            <person name="Nguyen N."/>
            <person name="Nguyen T."/>
            <person name="Nicol R."/>
            <person name="Nielsen C."/>
            <person name="Nizzari M."/>
            <person name="Norbu C."/>
            <person name="Norbu N."/>
            <person name="O'donnell P."/>
            <person name="Okoawo O."/>
            <person name="O'leary S."/>
            <person name="Omotosho B."/>
            <person name="O'neill K."/>
            <person name="Osman S."/>
            <person name="Parker S."/>
            <person name="Perrin D."/>
            <person name="Phunkhang P."/>
            <person name="Piqani B."/>
            <person name="Purcell S."/>
            <person name="Rachupka T."/>
            <person name="Ramasamy U."/>
            <person name="Rameau R."/>
            <person name="Ray V."/>
            <person name="Raymond C."/>
            <person name="Retta R."/>
            <person name="Richardson S."/>
            <person name="Rise C."/>
            <person name="Rodriguez J."/>
            <person name="Rogers J."/>
            <person name="Rogov P."/>
            <person name="Rutman M."/>
            <person name="Schupbach R."/>
            <person name="Seaman C."/>
            <person name="Settipalli S."/>
            <person name="Sharpe T."/>
            <person name="Sheridan J."/>
            <person name="Sherpa N."/>
            <person name="Shi J."/>
            <person name="Smirnov S."/>
            <person name="Smith C."/>
            <person name="Sougnez C."/>
            <person name="Spencer B."/>
            <person name="Stalker J."/>
            <person name="Stange-thomann N."/>
            <person name="Stavropoulos S."/>
            <person name="Stetson K."/>
            <person name="Stone C."/>
            <person name="Stone S."/>
            <person name="Stubbs M."/>
            <person name="Talamas J."/>
            <person name="Tchuinga P."/>
            <person name="Tenzing P."/>
            <person name="Tesfaye S."/>
            <person name="Theodore J."/>
            <person name="Thoulutsang Y."/>
            <person name="Topham K."/>
            <person name="Towey S."/>
            <person name="Tsamla T."/>
            <person name="Tsomo N."/>
            <person name="Vallee D."/>
            <person name="Vassiliev H."/>
            <person name="Venkataraman V."/>
            <person name="Vinson J."/>
            <person name="Vo A."/>
            <person name="Wade C."/>
            <person name="Wang S."/>
            <person name="Wangchuk T."/>
            <person name="Wangdi T."/>
            <person name="Whittaker C."/>
            <person name="Wilkinson J."/>
            <person name="Wu Y."/>
            <person name="Wyman D."/>
            <person name="Yadav S."/>
            <person name="Yang S."/>
            <person name="Yang X."/>
            <person name="Yeager S."/>
            <person name="Yee E."/>
            <person name="Young G."/>
            <person name="Zainoun J."/>
            <person name="Zembeck L."/>
            <person name="Zimmer A."/>
            <person name="Zody M."/>
            <person name="Lander E."/>
        </authorList>
    </citation>
    <scope>NUCLEOTIDE SEQUENCE [LARGE SCALE GENOMIC DNA]</scope>
</reference>
<dbReference type="AlphaFoldDB" id="H2YSG6"/>
<dbReference type="STRING" id="51511.ENSCSAVP00000008276"/>
<dbReference type="Ensembl" id="ENSCSAVT00000008384.1">
    <property type="protein sequence ID" value="ENSCSAVP00000008276.1"/>
    <property type="gene ID" value="ENSCSAVG00000004926.1"/>
</dbReference>
<proteinExistence type="predicted"/>
<dbReference type="PANTHER" id="PTHR47331">
    <property type="entry name" value="PHD-TYPE DOMAIN-CONTAINING PROTEIN"/>
    <property type="match status" value="1"/>
</dbReference>